<evidence type="ECO:0000313" key="1">
    <source>
        <dbReference type="EMBL" id="OGD56372.1"/>
    </source>
</evidence>
<comment type="caution">
    <text evidence="1">The sequence shown here is derived from an EMBL/GenBank/DDBJ whole genome shotgun (WGS) entry which is preliminary data.</text>
</comment>
<organism evidence="1 2">
    <name type="scientific">Candidatus Beckwithbacteria bacterium RIFCSPHIGHO2_12_FULL_47_17</name>
    <dbReference type="NCBI Taxonomy" id="1797460"/>
    <lineage>
        <taxon>Bacteria</taxon>
        <taxon>Candidatus Beckwithiibacteriota</taxon>
    </lineage>
</organism>
<dbReference type="AlphaFoldDB" id="A0A1F5DML4"/>
<name>A0A1F5DML4_9BACT</name>
<proteinExistence type="predicted"/>
<sequence>MKIMVFLHGTATKPAAWDITGQSFAHYVPTGKAVEKLKQWMNQGAQICYLTSHEKAAGVEIDEKVLAKYGYPPGEIYWRQSGEAYKDVAERVMPDVLIEDDCESIGGEAEMTYPHIREDLKPKIKSIVVKEFQGIDHLPEKLQDLLK</sequence>
<evidence type="ECO:0008006" key="3">
    <source>
        <dbReference type="Google" id="ProtNLM"/>
    </source>
</evidence>
<dbReference type="Proteomes" id="UP000176791">
    <property type="component" value="Unassembled WGS sequence"/>
</dbReference>
<evidence type="ECO:0000313" key="2">
    <source>
        <dbReference type="Proteomes" id="UP000176791"/>
    </source>
</evidence>
<dbReference type="STRING" id="1797460.A3E73_00080"/>
<accession>A0A1F5DML4</accession>
<reference evidence="1 2" key="1">
    <citation type="journal article" date="2016" name="Nat. Commun.">
        <title>Thousands of microbial genomes shed light on interconnected biogeochemical processes in an aquifer system.</title>
        <authorList>
            <person name="Anantharaman K."/>
            <person name="Brown C.T."/>
            <person name="Hug L.A."/>
            <person name="Sharon I."/>
            <person name="Castelle C.J."/>
            <person name="Probst A.J."/>
            <person name="Thomas B.C."/>
            <person name="Singh A."/>
            <person name="Wilkins M.J."/>
            <person name="Karaoz U."/>
            <person name="Brodie E.L."/>
            <person name="Williams K.H."/>
            <person name="Hubbard S.S."/>
            <person name="Banfield J.F."/>
        </authorList>
    </citation>
    <scope>NUCLEOTIDE SEQUENCE [LARGE SCALE GENOMIC DNA]</scope>
</reference>
<gene>
    <name evidence="1" type="ORF">A3E73_00080</name>
</gene>
<dbReference type="EMBL" id="MEZN01000017">
    <property type="protein sequence ID" value="OGD56372.1"/>
    <property type="molecule type" value="Genomic_DNA"/>
</dbReference>
<protein>
    <recommendedName>
        <fullName evidence="3">Phosphotyrosine protein phosphatase I domain-containing protein</fullName>
    </recommendedName>
</protein>